<comment type="subcellular location">
    <subcellularLocation>
        <location evidence="1">Cytoplasm</location>
    </subcellularLocation>
</comment>
<accession>C8RWH3</accession>
<evidence type="ECO:0000259" key="5">
    <source>
        <dbReference type="Pfam" id="PF01814"/>
    </source>
</evidence>
<evidence type="ECO:0000256" key="3">
    <source>
        <dbReference type="ARBA" id="ARBA00022723"/>
    </source>
</evidence>
<keyword evidence="7" id="KW-1185">Reference proteome</keyword>
<keyword evidence="2" id="KW-0963">Cytoplasm</keyword>
<protein>
    <recommendedName>
        <fullName evidence="5">Hemerythrin-like domain-containing protein</fullName>
    </recommendedName>
</protein>
<keyword evidence="3" id="KW-0479">Metal-binding</keyword>
<dbReference type="GO" id="GO:0046872">
    <property type="term" value="F:metal ion binding"/>
    <property type="evidence" value="ECO:0007669"/>
    <property type="project" value="UniProtKB-KW"/>
</dbReference>
<dbReference type="Pfam" id="PF01814">
    <property type="entry name" value="Hemerythrin"/>
    <property type="match status" value="1"/>
</dbReference>
<evidence type="ECO:0000256" key="4">
    <source>
        <dbReference type="ARBA" id="ARBA00023004"/>
    </source>
</evidence>
<evidence type="ECO:0000256" key="1">
    <source>
        <dbReference type="ARBA" id="ARBA00004496"/>
    </source>
</evidence>
<dbReference type="OrthoDB" id="9797132at2"/>
<evidence type="ECO:0000313" key="7">
    <source>
        <dbReference type="Proteomes" id="UP000010121"/>
    </source>
</evidence>
<gene>
    <name evidence="6" type="ORF">Rsw2DRAFT_0151</name>
</gene>
<feature type="domain" description="Hemerythrin-like" evidence="5">
    <location>
        <begin position="76"/>
        <end position="215"/>
    </location>
</feature>
<dbReference type="AlphaFoldDB" id="C8RWH3"/>
<dbReference type="Pfam" id="PF04405">
    <property type="entry name" value="ScdA_N"/>
    <property type="match status" value="1"/>
</dbReference>
<dbReference type="InterPro" id="IPR012312">
    <property type="entry name" value="Hemerythrin-like"/>
</dbReference>
<keyword evidence="4" id="KW-0408">Iron</keyword>
<evidence type="ECO:0000313" key="6">
    <source>
        <dbReference type="EMBL" id="EEW26916.1"/>
    </source>
</evidence>
<dbReference type="eggNOG" id="COG2846">
    <property type="taxonomic scope" value="Bacteria"/>
</dbReference>
<sequence>MVVFSPETSVGEFAADLPGAAEIFRKADISFCCGGSLSLADAATRAGLDPAALLAELHALADVAATEAPTDTPALIDHILSRYHQTHRAELEWLIPLAEKVEAVHGDHQAAPLGVMAALIALERELDSHMMKEEQVLFPMMQAGGHPMIAHPIAAMRHEHDTTNDLLRDVLRVTHNLDLPDGACRSWTALYTGLRKFADDLTRHIALENQVLFPRFAAQAT</sequence>
<reference evidence="6 7" key="1">
    <citation type="submission" date="2009-08" db="EMBL/GenBank/DDBJ databases">
        <title>The draft genome of Rhodobacter sp. SW2.</title>
        <authorList>
            <consortium name="US DOE Joint Genome Institute (JGI-PGF)"/>
            <person name="Lucas S."/>
            <person name="Copeland A."/>
            <person name="Lapidus A."/>
            <person name="Glavina del Rio T."/>
            <person name="Tice H."/>
            <person name="Bruce D."/>
            <person name="Goodwin L."/>
            <person name="Pitluck S."/>
            <person name="Larimer F."/>
            <person name="Land M.L."/>
            <person name="Hauser L."/>
            <person name="Emerson D."/>
        </authorList>
    </citation>
    <scope>NUCLEOTIDE SEQUENCE [LARGE SCALE GENOMIC DNA]</scope>
    <source>
        <strain evidence="6 7">SW2</strain>
    </source>
</reference>
<dbReference type="PANTHER" id="PTHR36438">
    <property type="entry name" value="IRON-SULFUR CLUSTER REPAIR PROTEIN YTFE"/>
    <property type="match status" value="1"/>
</dbReference>
<comment type="caution">
    <text evidence="6">The sequence shown here is derived from an EMBL/GenBank/DDBJ whole genome shotgun (WGS) entry which is preliminary data.</text>
</comment>
<dbReference type="STRING" id="371731.Rsw2DRAFT_0151"/>
<dbReference type="RefSeq" id="WP_008027048.1">
    <property type="nucleotide sequence ID" value="NZ_ACYY01000001.1"/>
</dbReference>
<proteinExistence type="predicted"/>
<dbReference type="Proteomes" id="UP000010121">
    <property type="component" value="Unassembled WGS sequence"/>
</dbReference>
<evidence type="ECO:0000256" key="2">
    <source>
        <dbReference type="ARBA" id="ARBA00022490"/>
    </source>
</evidence>
<name>C8RWH3_9RHOB</name>
<organism evidence="6 7">
    <name type="scientific">Rhodobacter ferrooxidans</name>
    <dbReference type="NCBI Taxonomy" id="371731"/>
    <lineage>
        <taxon>Bacteria</taxon>
        <taxon>Pseudomonadati</taxon>
        <taxon>Pseudomonadota</taxon>
        <taxon>Alphaproteobacteria</taxon>
        <taxon>Rhodobacterales</taxon>
        <taxon>Rhodobacter group</taxon>
        <taxon>Rhodobacter</taxon>
    </lineage>
</organism>
<dbReference type="GO" id="GO:0005737">
    <property type="term" value="C:cytoplasm"/>
    <property type="evidence" value="ECO:0007669"/>
    <property type="project" value="UniProtKB-SubCell"/>
</dbReference>
<dbReference type="InterPro" id="IPR019903">
    <property type="entry name" value="RIC_family"/>
</dbReference>
<dbReference type="EMBL" id="ACYY01000001">
    <property type="protein sequence ID" value="EEW26916.1"/>
    <property type="molecule type" value="Genomic_DNA"/>
</dbReference>
<dbReference type="Gene3D" id="1.20.120.520">
    <property type="entry name" value="nmb1532 protein domain like"/>
    <property type="match status" value="1"/>
</dbReference>
<dbReference type="PANTHER" id="PTHR36438:SF1">
    <property type="entry name" value="IRON-SULFUR CLUSTER REPAIR PROTEIN YTFE"/>
    <property type="match status" value="1"/>
</dbReference>
<dbReference type="NCBIfam" id="TIGR03652">
    <property type="entry name" value="FeS_repair_RIC"/>
    <property type="match status" value="1"/>
</dbReference>